<dbReference type="Proteomes" id="UP000651668">
    <property type="component" value="Unassembled WGS sequence"/>
</dbReference>
<comment type="caution">
    <text evidence="2">The sequence shown here is derived from an EMBL/GenBank/DDBJ whole genome shotgun (WGS) entry which is preliminary data.</text>
</comment>
<sequence>MQGRKDYTEKLFTSFQLSSRVPKENLYRKLRETLDLNFLYKDTKDLYGKTGNRSIDPVVFFKLLLTGYLENITSDRKLVEHCSMRMDVLYFLGFDIDEELPWHSTISRTRQLYPASLFEKLFNKVFTLCVNSGMVSGHTQAVDSAPVKANASIEV</sequence>
<dbReference type="RefSeq" id="WP_229663663.1">
    <property type="nucleotide sequence ID" value="NZ_BMIL01000016.1"/>
</dbReference>
<dbReference type="InterPro" id="IPR008490">
    <property type="entry name" value="Transposase_InsH_N"/>
</dbReference>
<accession>A0A916UKE1</accession>
<dbReference type="PANTHER" id="PTHR33408">
    <property type="entry name" value="TRANSPOSASE"/>
    <property type="match status" value="1"/>
</dbReference>
<reference evidence="2" key="2">
    <citation type="submission" date="2020-09" db="EMBL/GenBank/DDBJ databases">
        <authorList>
            <person name="Sun Q."/>
            <person name="Zhou Y."/>
        </authorList>
    </citation>
    <scope>NUCLEOTIDE SEQUENCE</scope>
    <source>
        <strain evidence="2">CGMCC 1.15343</strain>
    </source>
</reference>
<evidence type="ECO:0000313" key="3">
    <source>
        <dbReference type="Proteomes" id="UP000651668"/>
    </source>
</evidence>
<protein>
    <recommendedName>
        <fullName evidence="1">Transposase InsH N-terminal domain-containing protein</fullName>
    </recommendedName>
</protein>
<reference evidence="2" key="1">
    <citation type="journal article" date="2014" name="Int. J. Syst. Evol. Microbiol.">
        <title>Complete genome sequence of Corynebacterium casei LMG S-19264T (=DSM 44701T), isolated from a smear-ripened cheese.</title>
        <authorList>
            <consortium name="US DOE Joint Genome Institute (JGI-PGF)"/>
            <person name="Walter F."/>
            <person name="Albersmeier A."/>
            <person name="Kalinowski J."/>
            <person name="Ruckert C."/>
        </authorList>
    </citation>
    <scope>NUCLEOTIDE SEQUENCE</scope>
    <source>
        <strain evidence="2">CGMCC 1.15343</strain>
    </source>
</reference>
<evidence type="ECO:0000259" key="1">
    <source>
        <dbReference type="Pfam" id="PF05598"/>
    </source>
</evidence>
<gene>
    <name evidence="2" type="ORF">GCM10011387_32600</name>
</gene>
<dbReference type="Pfam" id="PF05598">
    <property type="entry name" value="DUF772"/>
    <property type="match status" value="1"/>
</dbReference>
<keyword evidence="3" id="KW-1185">Reference proteome</keyword>
<dbReference type="AlphaFoldDB" id="A0A916UKE1"/>
<evidence type="ECO:0000313" key="2">
    <source>
        <dbReference type="EMBL" id="GGC76304.1"/>
    </source>
</evidence>
<dbReference type="EMBL" id="BMIL01000016">
    <property type="protein sequence ID" value="GGC76304.1"/>
    <property type="molecule type" value="Genomic_DNA"/>
</dbReference>
<dbReference type="PANTHER" id="PTHR33408:SF4">
    <property type="entry name" value="TRANSPOSASE DDE DOMAIN-CONTAINING PROTEIN"/>
    <property type="match status" value="1"/>
</dbReference>
<feature type="domain" description="Transposase InsH N-terminal" evidence="1">
    <location>
        <begin position="16"/>
        <end position="111"/>
    </location>
</feature>
<proteinExistence type="predicted"/>
<name>A0A916UKE1_9SPHI</name>
<organism evidence="2 3">
    <name type="scientific">Pedobacter quisquiliarum</name>
    <dbReference type="NCBI Taxonomy" id="1834438"/>
    <lineage>
        <taxon>Bacteria</taxon>
        <taxon>Pseudomonadati</taxon>
        <taxon>Bacteroidota</taxon>
        <taxon>Sphingobacteriia</taxon>
        <taxon>Sphingobacteriales</taxon>
        <taxon>Sphingobacteriaceae</taxon>
        <taxon>Pedobacter</taxon>
    </lineage>
</organism>